<keyword evidence="3" id="KW-1185">Reference proteome</keyword>
<dbReference type="Gene3D" id="3.40.50.2300">
    <property type="match status" value="1"/>
</dbReference>
<proteinExistence type="predicted"/>
<dbReference type="KEGG" id="abam:B1s21122_04855"/>
<dbReference type="AlphaFoldDB" id="A0A249JYR8"/>
<dbReference type="SMART" id="SM00226">
    <property type="entry name" value="LMWPc"/>
    <property type="match status" value="1"/>
</dbReference>
<dbReference type="OrthoDB" id="9784339at2"/>
<reference evidence="3" key="1">
    <citation type="submission" date="2016-10" db="EMBL/GenBank/DDBJ databases">
        <title>High microdiversification within the ubiquitous acI lineage of Actinobacteria.</title>
        <authorList>
            <person name="Neuenschwander S.M."/>
            <person name="Salcher M."/>
            <person name="Ghai R."/>
            <person name="Pernthaler J."/>
        </authorList>
    </citation>
    <scope>NUCLEOTIDE SEQUENCE [LARGE SCALE GENOMIC DNA]</scope>
</reference>
<dbReference type="RefSeq" id="WP_095680958.1">
    <property type="nucleotide sequence ID" value="NZ_CP016768.2"/>
</dbReference>
<sequence>MRIVTVCRMNQARSPFAQAVLEANFPDDQITSTGVSAHLGTPILDSVIAIAKSWGVPITKLSSTAKEDDLSAILTADLVITADNEQGEIIRTLGYLGDLRSYEEIISDKDFIPVDPEGLSTDAMARELGKVGALTLRAVIDKKGFAHTHKIHAVIPHGVTDLSMALTNAQFERTTLGATLIDADLRAPLSDEIEELSLERVFFDIDHLSTSGFPPTTSNQILTHIREVDFPEKFFISPTWRNALAAHANQIPIVIVTAPRHSRARRLPDSYLASYMADEFGVISC</sequence>
<accession>A0A249JYR8</accession>
<dbReference type="SUPFAM" id="SSF52788">
    <property type="entry name" value="Phosphotyrosine protein phosphatases I"/>
    <property type="match status" value="1"/>
</dbReference>
<gene>
    <name evidence="2" type="ORF">B1s21122_04855</name>
</gene>
<evidence type="ECO:0000313" key="3">
    <source>
        <dbReference type="Proteomes" id="UP000217153"/>
    </source>
</evidence>
<protein>
    <submittedName>
        <fullName evidence="2">Putative phosphatase</fullName>
    </submittedName>
</protein>
<evidence type="ECO:0000313" key="2">
    <source>
        <dbReference type="EMBL" id="ASY09652.2"/>
    </source>
</evidence>
<dbReference type="Proteomes" id="UP000217153">
    <property type="component" value="Chromosome"/>
</dbReference>
<feature type="domain" description="Phosphotyrosine protein phosphatase I" evidence="1">
    <location>
        <begin position="1"/>
        <end position="114"/>
    </location>
</feature>
<dbReference type="InterPro" id="IPR023485">
    <property type="entry name" value="Ptyr_pPase"/>
</dbReference>
<dbReference type="InterPro" id="IPR036196">
    <property type="entry name" value="Ptyr_pPase_sf"/>
</dbReference>
<dbReference type="EMBL" id="CP016768">
    <property type="protein sequence ID" value="ASY09652.2"/>
    <property type="molecule type" value="Genomic_DNA"/>
</dbReference>
<name>A0A249JYR8_9ACTN</name>
<evidence type="ECO:0000259" key="1">
    <source>
        <dbReference type="SMART" id="SM00226"/>
    </source>
</evidence>
<dbReference type="Pfam" id="PF01451">
    <property type="entry name" value="LMWPc"/>
    <property type="match status" value="1"/>
</dbReference>
<organism evidence="2 3">
    <name type="scientific">Candidatus Nanopelagicus limnae</name>
    <dbReference type="NCBI Taxonomy" id="1884634"/>
    <lineage>
        <taxon>Bacteria</taxon>
        <taxon>Bacillati</taxon>
        <taxon>Actinomycetota</taxon>
        <taxon>Actinomycetes</taxon>
        <taxon>Candidatus Nanopelagicales</taxon>
        <taxon>Candidatus Nanopelagicaceae</taxon>
        <taxon>Candidatus Nanopelagicus</taxon>
    </lineage>
</organism>